<proteinExistence type="predicted"/>
<dbReference type="Proteomes" id="UP000016986">
    <property type="component" value="Unassembled WGS sequence"/>
</dbReference>
<name>U2YRA9_9EURY</name>
<keyword evidence="3" id="KW-1185">Reference proteome</keyword>
<comment type="caution">
    <text evidence="2">The sequence shown here is derived from an EMBL/GenBank/DDBJ whole genome shotgun (WGS) entry which is preliminary data.</text>
</comment>
<gene>
    <name evidence="2" type="ORF">MBEHAL_0280</name>
</gene>
<feature type="compositionally biased region" description="Polar residues" evidence="1">
    <location>
        <begin position="495"/>
        <end position="504"/>
    </location>
</feature>
<reference evidence="2 3" key="1">
    <citation type="submission" date="2013-09" db="EMBL/GenBank/DDBJ databases">
        <title>Whole genome sequencing of Halarchaeum acidiphilum strain MH1-52-1.</title>
        <authorList>
            <person name="Shimane Y."/>
            <person name="Minegishi H."/>
            <person name="Nishi S."/>
            <person name="Echigo A."/>
            <person name="Shuto A."/>
            <person name="Konishi M."/>
            <person name="Ito T."/>
            <person name="Ohkuma M."/>
            <person name="Ohta Y."/>
            <person name="Nagano Y."/>
            <person name="Tsubouchi T."/>
            <person name="Mori K."/>
            <person name="Usui K."/>
            <person name="Kamekura M."/>
            <person name="Usami R."/>
            <person name="Takaki Y."/>
            <person name="Hatada Y."/>
        </authorList>
    </citation>
    <scope>NUCLEOTIDE SEQUENCE [LARGE SCALE GENOMIC DNA]</scope>
    <source>
        <strain evidence="2 3">JCM 16109</strain>
    </source>
</reference>
<accession>U2YRA9</accession>
<feature type="compositionally biased region" description="Polar residues" evidence="1">
    <location>
        <begin position="341"/>
        <end position="353"/>
    </location>
</feature>
<dbReference type="EMBL" id="BATA01000003">
    <property type="protein sequence ID" value="GAD51520.1"/>
    <property type="molecule type" value="Genomic_DNA"/>
</dbReference>
<feature type="region of interest" description="Disordered" evidence="1">
    <location>
        <begin position="463"/>
        <end position="531"/>
    </location>
</feature>
<protein>
    <submittedName>
        <fullName evidence="2">Uncharacterized protein</fullName>
    </submittedName>
</protein>
<feature type="region of interest" description="Disordered" evidence="1">
    <location>
        <begin position="326"/>
        <end position="361"/>
    </location>
</feature>
<feature type="compositionally biased region" description="Polar residues" evidence="1">
    <location>
        <begin position="512"/>
        <end position="522"/>
    </location>
</feature>
<organism evidence="2 3">
    <name type="scientific">Halarchaeum acidiphilum MH1-52-1</name>
    <dbReference type="NCBI Taxonomy" id="1261545"/>
    <lineage>
        <taxon>Archaea</taxon>
        <taxon>Methanobacteriati</taxon>
        <taxon>Methanobacteriota</taxon>
        <taxon>Stenosarchaea group</taxon>
        <taxon>Halobacteria</taxon>
        <taxon>Halobacteriales</taxon>
        <taxon>Halobacteriaceae</taxon>
    </lineage>
</organism>
<dbReference type="AlphaFoldDB" id="U2YRA9"/>
<sequence length="531" mass="55880">MTDEISRPTYLKYSYTLSLICLTSDSLWNGSGDRFTHVFGSSARLRSYAGSHARVRTGPRSRERGRRRRLEGLRGSGIRCRGGAGGGAGRPARLGRLVEEVLRRREDVVRAGLVPRFGGNAHDRFGAARPEEEPRVAEVDADAVERVDVVVGVSHGVVDAFHDRDLIGHVAARPPDRIRREGVETTGERRSVRDEVDEFRGGERAVRAEGVVGEDPRAAGFAAEGDVVRDGTLRHVDVADAGVHEIRADVRERVIDEEAGIDGRGHPVARVGERRGVDGEQGVTGDELAVGRDCHHPVGVASCAMPRSASVDATRSHSDAQFAAVGSLGRPGNRPSGWAFSVSTSQPSSTRASTDAPPAPFPRSTITLGASAGSTSTASVMASTWRARASAHSRRAPVPSHDAGSKVSATRRSTISSCIGPSKACPDGCQHFSPLYAGGLCEAVTETPASASRHATARATVGVAAGPRSTTSQPHSARPAASASTRTVPLGRGSRPTTTVSESAASARPTFNARSAVTSSPTRPRIPLVPK</sequence>
<evidence type="ECO:0000313" key="2">
    <source>
        <dbReference type="EMBL" id="GAD51520.1"/>
    </source>
</evidence>
<feature type="compositionally biased region" description="Low complexity" evidence="1">
    <location>
        <begin position="463"/>
        <end position="487"/>
    </location>
</feature>
<evidence type="ECO:0000256" key="1">
    <source>
        <dbReference type="SAM" id="MobiDB-lite"/>
    </source>
</evidence>
<evidence type="ECO:0000313" key="3">
    <source>
        <dbReference type="Proteomes" id="UP000016986"/>
    </source>
</evidence>